<evidence type="ECO:0000256" key="5">
    <source>
        <dbReference type="ARBA" id="ARBA00022692"/>
    </source>
</evidence>
<dbReference type="GO" id="GO:0010333">
    <property type="term" value="F:terpene synthase activity"/>
    <property type="evidence" value="ECO:0007669"/>
    <property type="project" value="UniProtKB-ARBA"/>
</dbReference>
<dbReference type="Gramene" id="KQK93973">
    <property type="protein sequence ID" value="KQK93973"/>
    <property type="gene ID" value="SETIT_026245mg"/>
</dbReference>
<evidence type="ECO:0000313" key="16">
    <source>
        <dbReference type="EnsemblPlants" id="KQK93973"/>
    </source>
</evidence>
<dbReference type="Proteomes" id="UP000004995">
    <property type="component" value="Unassembled WGS sequence"/>
</dbReference>
<dbReference type="FunCoup" id="K3ZI43">
    <property type="interactions" value="305"/>
</dbReference>
<name>K3ZI43_SETIT</name>
<dbReference type="GO" id="GO:0016491">
    <property type="term" value="F:oxidoreductase activity"/>
    <property type="evidence" value="ECO:0000318"/>
    <property type="project" value="GO_Central"/>
</dbReference>
<gene>
    <name evidence="16" type="primary">LOC101783322</name>
    <name evidence="15" type="ORF">SETIT_8G069000v2</name>
</gene>
<dbReference type="HOGENOM" id="CLU_001570_4_1_1"/>
<keyword evidence="11 14" id="KW-0503">Monooxygenase</keyword>
<dbReference type="Pfam" id="PF00067">
    <property type="entry name" value="p450"/>
    <property type="match status" value="1"/>
</dbReference>
<keyword evidence="9 14" id="KW-0560">Oxidoreductase</keyword>
<dbReference type="STRING" id="4555.K3ZI43"/>
<dbReference type="EnsemblPlants" id="KQK93973">
    <property type="protein sequence ID" value="KQK93973"/>
    <property type="gene ID" value="SETIT_026245mg"/>
</dbReference>
<evidence type="ECO:0000256" key="11">
    <source>
        <dbReference type="ARBA" id="ARBA00023033"/>
    </source>
</evidence>
<comment type="similarity">
    <text evidence="3 14">Belongs to the cytochrome P450 family.</text>
</comment>
<dbReference type="RefSeq" id="XP_004978934.1">
    <property type="nucleotide sequence ID" value="XM_004978877.4"/>
</dbReference>
<keyword evidence="6 13" id="KW-0479">Metal-binding</keyword>
<dbReference type="GeneID" id="101783322"/>
<reference evidence="15" key="2">
    <citation type="submission" date="2015-07" db="EMBL/GenBank/DDBJ databases">
        <authorList>
            <person name="Noorani M."/>
        </authorList>
    </citation>
    <scope>NUCLEOTIDE SEQUENCE</scope>
    <source>
        <strain evidence="15">Yugu1</strain>
    </source>
</reference>
<dbReference type="CDD" id="cd11072">
    <property type="entry name" value="CYP71-like"/>
    <property type="match status" value="1"/>
</dbReference>
<evidence type="ECO:0000256" key="13">
    <source>
        <dbReference type="PIRSR" id="PIRSR602401-1"/>
    </source>
</evidence>
<dbReference type="InterPro" id="IPR002401">
    <property type="entry name" value="Cyt_P450_E_grp-I"/>
</dbReference>
<dbReference type="GO" id="GO:0051502">
    <property type="term" value="P:diterpene phytoalexin biosynthetic process"/>
    <property type="evidence" value="ECO:0007669"/>
    <property type="project" value="UniProtKB-ARBA"/>
</dbReference>
<keyword evidence="5" id="KW-0812">Transmembrane</keyword>
<dbReference type="KEGG" id="sita:101783322"/>
<evidence type="ECO:0000256" key="12">
    <source>
        <dbReference type="ARBA" id="ARBA00023136"/>
    </source>
</evidence>
<keyword evidence="4 13" id="KW-0349">Heme</keyword>
<dbReference type="GO" id="GO:0020037">
    <property type="term" value="F:heme binding"/>
    <property type="evidence" value="ECO:0007669"/>
    <property type="project" value="InterPro"/>
</dbReference>
<evidence type="ECO:0000256" key="4">
    <source>
        <dbReference type="ARBA" id="ARBA00022617"/>
    </source>
</evidence>
<evidence type="ECO:0000256" key="8">
    <source>
        <dbReference type="ARBA" id="ARBA00022989"/>
    </source>
</evidence>
<feature type="binding site" description="axial binding residue" evidence="13">
    <location>
        <position position="446"/>
    </location>
    <ligand>
        <name>heme</name>
        <dbReference type="ChEBI" id="CHEBI:30413"/>
    </ligand>
    <ligandPart>
        <name>Fe</name>
        <dbReference type="ChEBI" id="CHEBI:18248"/>
    </ligandPart>
</feature>
<keyword evidence="17" id="KW-1185">Reference proteome</keyword>
<reference evidence="15 17" key="1">
    <citation type="journal article" date="2012" name="Nat. Biotechnol.">
        <title>Reference genome sequence of the model plant Setaria.</title>
        <authorList>
            <person name="Bennetzen J.L."/>
            <person name="Schmutz J."/>
            <person name="Wang H."/>
            <person name="Percifield R."/>
            <person name="Hawkins J."/>
            <person name="Pontaroli A.C."/>
            <person name="Estep M."/>
            <person name="Feng L."/>
            <person name="Vaughn J.N."/>
            <person name="Grimwood J."/>
            <person name="Jenkins J."/>
            <person name="Barry K."/>
            <person name="Lindquist E."/>
            <person name="Hellsten U."/>
            <person name="Deshpande S."/>
            <person name="Wang X."/>
            <person name="Wu X."/>
            <person name="Mitros T."/>
            <person name="Triplett J."/>
            <person name="Yang X."/>
            <person name="Ye C.Y."/>
            <person name="Mauro-Herrera M."/>
            <person name="Wang L."/>
            <person name="Li P."/>
            <person name="Sharma M."/>
            <person name="Sharma R."/>
            <person name="Ronald P.C."/>
            <person name="Panaud O."/>
            <person name="Kellogg E.A."/>
            <person name="Brutnell T.P."/>
            <person name="Doust A.N."/>
            <person name="Tuskan G.A."/>
            <person name="Rokhsar D."/>
            <person name="Devos K.M."/>
        </authorList>
    </citation>
    <scope>NUCLEOTIDE SEQUENCE [LARGE SCALE GENOMIC DNA]</scope>
    <source>
        <strain evidence="17">cv. Yugu1</strain>
        <strain evidence="15">Yugu1</strain>
    </source>
</reference>
<dbReference type="EMBL" id="AGNK02004732">
    <property type="status" value="NOT_ANNOTATED_CDS"/>
    <property type="molecule type" value="Genomic_DNA"/>
</dbReference>
<evidence type="ECO:0000256" key="10">
    <source>
        <dbReference type="ARBA" id="ARBA00023004"/>
    </source>
</evidence>
<keyword evidence="12" id="KW-0472">Membrane</keyword>
<reference evidence="16" key="3">
    <citation type="submission" date="2018-08" db="UniProtKB">
        <authorList>
            <consortium name="EnsemblPlants"/>
        </authorList>
    </citation>
    <scope>IDENTIFICATION</scope>
    <source>
        <strain evidence="16">Yugu1</strain>
    </source>
</reference>
<dbReference type="GO" id="GO:0016709">
    <property type="term" value="F:oxidoreductase activity, acting on paired donors, with incorporation or reduction of molecular oxygen, NAD(P)H as one donor, and incorporation of one atom of oxygen"/>
    <property type="evidence" value="ECO:0007669"/>
    <property type="project" value="UniProtKB-ARBA"/>
</dbReference>
<dbReference type="InterPro" id="IPR036396">
    <property type="entry name" value="Cyt_P450_sf"/>
</dbReference>
<evidence type="ECO:0000313" key="15">
    <source>
        <dbReference type="EMBL" id="RCV37512.1"/>
    </source>
</evidence>
<dbReference type="SUPFAM" id="SSF48264">
    <property type="entry name" value="Cytochrome P450"/>
    <property type="match status" value="1"/>
</dbReference>
<protein>
    <recommendedName>
        <fullName evidence="18">Cytochrome P450</fullName>
    </recommendedName>
</protein>
<dbReference type="EMBL" id="CM003535">
    <property type="protein sequence ID" value="RCV37512.1"/>
    <property type="molecule type" value="Genomic_DNA"/>
</dbReference>
<evidence type="ECO:0000313" key="17">
    <source>
        <dbReference type="Proteomes" id="UP000004995"/>
    </source>
</evidence>
<dbReference type="OMA" id="FMENIAA"/>
<dbReference type="PANTHER" id="PTHR47955">
    <property type="entry name" value="CYTOCHROME P450 FAMILY 71 PROTEIN"/>
    <property type="match status" value="1"/>
</dbReference>
<dbReference type="PRINTS" id="PR00463">
    <property type="entry name" value="EP450I"/>
</dbReference>
<dbReference type="InterPro" id="IPR017972">
    <property type="entry name" value="Cyt_P450_CS"/>
</dbReference>
<evidence type="ECO:0000256" key="14">
    <source>
        <dbReference type="RuleBase" id="RU000461"/>
    </source>
</evidence>
<keyword evidence="8" id="KW-1133">Transmembrane helix</keyword>
<keyword evidence="10 13" id="KW-0408">Iron</keyword>
<evidence type="ECO:0000256" key="9">
    <source>
        <dbReference type="ARBA" id="ARBA00023002"/>
    </source>
</evidence>
<comment type="subcellular location">
    <subcellularLocation>
        <location evidence="2">Membrane</location>
        <topology evidence="2">Single-pass membrane protein</topology>
    </subcellularLocation>
</comment>
<dbReference type="PROSITE" id="PS00086">
    <property type="entry name" value="CYTOCHROME_P450"/>
    <property type="match status" value="1"/>
</dbReference>
<dbReference type="GO" id="GO:0006952">
    <property type="term" value="P:defense response"/>
    <property type="evidence" value="ECO:0007669"/>
    <property type="project" value="UniProtKB-KW"/>
</dbReference>
<dbReference type="PRINTS" id="PR00385">
    <property type="entry name" value="P450"/>
</dbReference>
<sequence>MEDKALLAAVSVFALLVVLSKLKSLLVTKPKLNLPPGPWTLPVIGSLHHLVTSPNFYRAMRRLAQKHGPVMMLRLGEIPMLVASSPEAAMEVMKTHDIIFADRYRNPTINALAFDGDEITFAPYGERWRQLRKICTLELLSTARVQSLGHIREDEVARFMENIAASAGAGAAVDVTKMISRFINDTIVRESVGNRSKYQDEFIDAMHTALHQTSGLAVADLFPSSRLMRFLDTAPRKVLACRKRMERIVEQVIEEKKEAMDRGDDGQAVAAHDGFLNVLLRLQKERSTPIPVTNDIIVKLVFDMVGAGTDTSSTMLNWCMTELVRSPAVMAKAQAEVRKVFKGKSAITEDDLKGLSYLKLVMKEALRLRTPGPLLVPRLCRETCKVMGYDIPKGTVVFTNVWAICRDPKYWDDPEEFKPERFENSHLDYKGTCYEFLPFGAGRRICPGINLGVANVELALASLIYHFDWKLPAGMKPEDIDVMEVPGLVARKKTSLILHPVTRIHPVNA</sequence>
<dbReference type="AlphaFoldDB" id="K3ZI43"/>
<dbReference type="OrthoDB" id="620821at2759"/>
<evidence type="ECO:0000256" key="3">
    <source>
        <dbReference type="ARBA" id="ARBA00010617"/>
    </source>
</evidence>
<dbReference type="PANTHER" id="PTHR47955:SF11">
    <property type="entry name" value="4-HYDROXYPHENYLACETALDEHYDE OXIME MONOOXYGENASE"/>
    <property type="match status" value="1"/>
</dbReference>
<dbReference type="InterPro" id="IPR001128">
    <property type="entry name" value="Cyt_P450"/>
</dbReference>
<dbReference type="Gene3D" id="1.10.630.10">
    <property type="entry name" value="Cytochrome P450"/>
    <property type="match status" value="1"/>
</dbReference>
<evidence type="ECO:0000256" key="2">
    <source>
        <dbReference type="ARBA" id="ARBA00004167"/>
    </source>
</evidence>
<accession>K3ZI43</accession>
<dbReference type="eggNOG" id="KOG0156">
    <property type="taxonomic scope" value="Eukaryota"/>
</dbReference>
<dbReference type="FunFam" id="1.10.630.10:FF:000008">
    <property type="entry name" value="Cytochrome P450 71D8"/>
    <property type="match status" value="1"/>
</dbReference>
<evidence type="ECO:0000256" key="7">
    <source>
        <dbReference type="ARBA" id="ARBA00022821"/>
    </source>
</evidence>
<evidence type="ECO:0000256" key="6">
    <source>
        <dbReference type="ARBA" id="ARBA00022723"/>
    </source>
</evidence>
<keyword evidence="7" id="KW-0611">Plant defense</keyword>
<dbReference type="GO" id="GO:0005506">
    <property type="term" value="F:iron ion binding"/>
    <property type="evidence" value="ECO:0007669"/>
    <property type="project" value="InterPro"/>
</dbReference>
<evidence type="ECO:0000256" key="1">
    <source>
        <dbReference type="ARBA" id="ARBA00001971"/>
    </source>
</evidence>
<proteinExistence type="inferred from homology"/>
<dbReference type="GO" id="GO:0016102">
    <property type="term" value="P:diterpenoid biosynthetic process"/>
    <property type="evidence" value="ECO:0000318"/>
    <property type="project" value="GO_Central"/>
</dbReference>
<organism evidence="15">
    <name type="scientific">Setaria italica</name>
    <name type="common">Foxtail millet</name>
    <name type="synonym">Panicum italicum</name>
    <dbReference type="NCBI Taxonomy" id="4555"/>
    <lineage>
        <taxon>Eukaryota</taxon>
        <taxon>Viridiplantae</taxon>
        <taxon>Streptophyta</taxon>
        <taxon>Embryophyta</taxon>
        <taxon>Tracheophyta</taxon>
        <taxon>Spermatophyta</taxon>
        <taxon>Magnoliopsida</taxon>
        <taxon>Liliopsida</taxon>
        <taxon>Poales</taxon>
        <taxon>Poaceae</taxon>
        <taxon>PACMAD clade</taxon>
        <taxon>Panicoideae</taxon>
        <taxon>Panicodae</taxon>
        <taxon>Paniceae</taxon>
        <taxon>Cenchrinae</taxon>
        <taxon>Setaria</taxon>
    </lineage>
</organism>
<evidence type="ECO:0008006" key="18">
    <source>
        <dbReference type="Google" id="ProtNLM"/>
    </source>
</evidence>
<comment type="cofactor">
    <cofactor evidence="1 13">
        <name>heme</name>
        <dbReference type="ChEBI" id="CHEBI:30413"/>
    </cofactor>
</comment>
<dbReference type="GO" id="GO:0016020">
    <property type="term" value="C:membrane"/>
    <property type="evidence" value="ECO:0007669"/>
    <property type="project" value="UniProtKB-SubCell"/>
</dbReference>